<reference evidence="5 6" key="1">
    <citation type="journal article" date="2020" name="IScience">
        <title>Genome Sequencing of the Endangered Kingdonia uniflora (Circaeasteraceae, Ranunculales) Reveals Potential Mechanisms of Evolutionary Specialization.</title>
        <authorList>
            <person name="Sun Y."/>
            <person name="Deng T."/>
            <person name="Zhang A."/>
            <person name="Moore M.J."/>
            <person name="Landis J.B."/>
            <person name="Lin N."/>
            <person name="Zhang H."/>
            <person name="Zhang X."/>
            <person name="Huang J."/>
            <person name="Zhang X."/>
            <person name="Sun H."/>
            <person name="Wang H."/>
        </authorList>
    </citation>
    <scope>NUCLEOTIDE SEQUENCE [LARGE SCALE GENOMIC DNA]</scope>
    <source>
        <strain evidence="5">TB1705</strain>
        <tissue evidence="5">Leaf</tissue>
    </source>
</reference>
<dbReference type="Pfam" id="PF03514">
    <property type="entry name" value="GRAS"/>
    <property type="match status" value="1"/>
</dbReference>
<comment type="caution">
    <text evidence="3">Lacks conserved residue(s) required for the propagation of feature annotation.</text>
</comment>
<evidence type="ECO:0000256" key="3">
    <source>
        <dbReference type="PROSITE-ProRule" id="PRU01191"/>
    </source>
</evidence>
<dbReference type="InterPro" id="IPR005202">
    <property type="entry name" value="TF_GRAS"/>
</dbReference>
<protein>
    <submittedName>
        <fullName evidence="5">Uncharacterized protein</fullName>
    </submittedName>
</protein>
<keyword evidence="6" id="KW-1185">Reference proteome</keyword>
<feature type="region of interest" description="Leucine repeat I (LRI)" evidence="3">
    <location>
        <begin position="85"/>
        <end position="145"/>
    </location>
</feature>
<gene>
    <name evidence="5" type="ORF">GIB67_016346</name>
</gene>
<dbReference type="PANTHER" id="PTHR31636">
    <property type="entry name" value="OSJNBA0084A10.13 PROTEIN-RELATED"/>
    <property type="match status" value="1"/>
</dbReference>
<sequence>MLDLVIDLETNRFIPRESQKSYFRRGVEEATKFLPNGSNLRFDLVGNGLALAETSKNSVQQIGNSKLTNGRKSRGKKQSGKRNVVDLRTLLIQCAQSVAADDRRSANDLLKQIRQHASPFENGNQRLAHCFVDGLEARLAGTGSKFYMALLMKKMTVVDILKAACPFKKISNFFQTRQS</sequence>
<accession>A0A7J7M9T9</accession>
<dbReference type="AlphaFoldDB" id="A0A7J7M9T9"/>
<comment type="caution">
    <text evidence="5">The sequence shown here is derived from an EMBL/GenBank/DDBJ whole genome shotgun (WGS) entry which is preliminary data.</text>
</comment>
<keyword evidence="1" id="KW-0805">Transcription regulation</keyword>
<dbReference type="EMBL" id="JACGCM010001690">
    <property type="protein sequence ID" value="KAF6151534.1"/>
    <property type="molecule type" value="Genomic_DNA"/>
</dbReference>
<evidence type="ECO:0000313" key="6">
    <source>
        <dbReference type="Proteomes" id="UP000541444"/>
    </source>
</evidence>
<evidence type="ECO:0000256" key="1">
    <source>
        <dbReference type="ARBA" id="ARBA00023015"/>
    </source>
</evidence>
<dbReference type="PROSITE" id="PS50985">
    <property type="entry name" value="GRAS"/>
    <property type="match status" value="1"/>
</dbReference>
<comment type="similarity">
    <text evidence="3">Belongs to the GRAS family.</text>
</comment>
<evidence type="ECO:0000256" key="4">
    <source>
        <dbReference type="SAM" id="MobiDB-lite"/>
    </source>
</evidence>
<name>A0A7J7M9T9_9MAGN</name>
<proteinExistence type="inferred from homology"/>
<feature type="compositionally biased region" description="Basic residues" evidence="4">
    <location>
        <begin position="69"/>
        <end position="80"/>
    </location>
</feature>
<feature type="region of interest" description="Disordered" evidence="4">
    <location>
        <begin position="60"/>
        <end position="81"/>
    </location>
</feature>
<evidence type="ECO:0000313" key="5">
    <source>
        <dbReference type="EMBL" id="KAF6151534.1"/>
    </source>
</evidence>
<evidence type="ECO:0000256" key="2">
    <source>
        <dbReference type="ARBA" id="ARBA00023163"/>
    </source>
</evidence>
<organism evidence="5 6">
    <name type="scientific">Kingdonia uniflora</name>
    <dbReference type="NCBI Taxonomy" id="39325"/>
    <lineage>
        <taxon>Eukaryota</taxon>
        <taxon>Viridiplantae</taxon>
        <taxon>Streptophyta</taxon>
        <taxon>Embryophyta</taxon>
        <taxon>Tracheophyta</taxon>
        <taxon>Spermatophyta</taxon>
        <taxon>Magnoliopsida</taxon>
        <taxon>Ranunculales</taxon>
        <taxon>Circaeasteraceae</taxon>
        <taxon>Kingdonia</taxon>
    </lineage>
</organism>
<keyword evidence="2" id="KW-0804">Transcription</keyword>
<dbReference type="OrthoDB" id="47276at2759"/>
<dbReference type="Proteomes" id="UP000541444">
    <property type="component" value="Unassembled WGS sequence"/>
</dbReference>